<gene>
    <name evidence="5" type="ORF">CCR82_08475</name>
</gene>
<dbReference type="RefSeq" id="WP_201245074.1">
    <property type="nucleotide sequence ID" value="NZ_NHSF01000054.1"/>
</dbReference>
<dbReference type="Proteomes" id="UP001296967">
    <property type="component" value="Unassembled WGS sequence"/>
</dbReference>
<dbReference type="Gene3D" id="2.40.160.10">
    <property type="entry name" value="Porin"/>
    <property type="match status" value="1"/>
</dbReference>
<dbReference type="SUPFAM" id="SSF56935">
    <property type="entry name" value="Porins"/>
    <property type="match status" value="2"/>
</dbReference>
<reference evidence="5" key="2">
    <citation type="journal article" date="2020" name="Microorganisms">
        <title>Osmotic Adaptation and Compatible Solute Biosynthesis of Phototrophic Bacteria as Revealed from Genome Analyses.</title>
        <authorList>
            <person name="Imhoff J.F."/>
            <person name="Rahn T."/>
            <person name="Kunzel S."/>
            <person name="Keller A."/>
            <person name="Neulinger S.C."/>
        </authorList>
    </citation>
    <scope>NUCLEOTIDE SEQUENCE</scope>
    <source>
        <strain evidence="5">DSM 4395</strain>
    </source>
</reference>
<dbReference type="AlphaFoldDB" id="A0AAJ0XFM5"/>
<name>A0AAJ0XFM5_HALSE</name>
<feature type="signal peptide" evidence="4">
    <location>
        <begin position="1"/>
        <end position="20"/>
    </location>
</feature>
<dbReference type="InterPro" id="IPR017467">
    <property type="entry name" value="CHP03016_PEP-CTERM"/>
</dbReference>
<dbReference type="EMBL" id="NHSF01000054">
    <property type="protein sequence ID" value="MBK5930553.1"/>
    <property type="molecule type" value="Genomic_DNA"/>
</dbReference>
<dbReference type="InterPro" id="IPR036942">
    <property type="entry name" value="Beta-barrel_TonB_sf"/>
</dbReference>
<evidence type="ECO:0000313" key="5">
    <source>
        <dbReference type="EMBL" id="MBK5930553.1"/>
    </source>
</evidence>
<proteinExistence type="predicted"/>
<keyword evidence="3" id="KW-0998">Cell outer membrane</keyword>
<sequence>MTWRDALGLLSVMVSPLILAQDTAWEFTPRLSLSQEYSDNIGLAPPGDEESDFITQLNTGFNLNREGGRARAQLGYNLQSLFYWQGSNASALFHQFLGNGRIDVLPEQFFIESTASFSQRQLTRARAGADNLNLDNNRGDVLTFSVSPVYNQQFADLATGQLRYSYNRVDVQGNAGSNSQLHTASLNIDSGPQFSRFGWGFAMNYSQTDADDGTSTTQQNAEVLGRWNVTDRLGLFAVVGYEQDDFDQDTQNTQSDGLTWRLGSTYEPSARTLLEAFFGKRFFGTTYGATARHRMRNSQFTLDYTESITSATQFEIDQSIPRGVNATVGESLIVDGEPFLFDLETPQLRSGSFISKRLSAGYTGQRRKLGWGLRVFHELRDYEISDDSEEAQSIAGNLSWQWRPRTSLFANASRQESTFAGQDGEETLYATQLGISRQFGNQVSASVQYSYRDLESGQLDNDGYQENRVSATLQKTF</sequence>
<dbReference type="GO" id="GO:0009279">
    <property type="term" value="C:cell outer membrane"/>
    <property type="evidence" value="ECO:0007669"/>
    <property type="project" value="UniProtKB-SubCell"/>
</dbReference>
<accession>A0AAJ0XFM5</accession>
<organism evidence="5 6">
    <name type="scientific">Halochromatium salexigens</name>
    <name type="common">Chromatium salexigens</name>
    <dbReference type="NCBI Taxonomy" id="49447"/>
    <lineage>
        <taxon>Bacteria</taxon>
        <taxon>Pseudomonadati</taxon>
        <taxon>Pseudomonadota</taxon>
        <taxon>Gammaproteobacteria</taxon>
        <taxon>Chromatiales</taxon>
        <taxon>Chromatiaceae</taxon>
        <taxon>Halochromatium</taxon>
    </lineage>
</organism>
<evidence type="ECO:0000256" key="4">
    <source>
        <dbReference type="SAM" id="SignalP"/>
    </source>
</evidence>
<evidence type="ECO:0000313" key="6">
    <source>
        <dbReference type="Proteomes" id="UP001296967"/>
    </source>
</evidence>
<evidence type="ECO:0000256" key="3">
    <source>
        <dbReference type="ARBA" id="ARBA00023237"/>
    </source>
</evidence>
<evidence type="ECO:0000256" key="1">
    <source>
        <dbReference type="ARBA" id="ARBA00004442"/>
    </source>
</evidence>
<reference evidence="5" key="1">
    <citation type="submission" date="2017-05" db="EMBL/GenBank/DDBJ databases">
        <authorList>
            <person name="Imhoff J.F."/>
            <person name="Rahn T."/>
            <person name="Kuenzel S."/>
            <person name="Neulinger S.C."/>
        </authorList>
    </citation>
    <scope>NUCLEOTIDE SEQUENCE</scope>
    <source>
        <strain evidence="5">DSM 4395</strain>
    </source>
</reference>
<evidence type="ECO:0008006" key="7">
    <source>
        <dbReference type="Google" id="ProtNLM"/>
    </source>
</evidence>
<dbReference type="NCBIfam" id="TIGR03016">
    <property type="entry name" value="pepcterm_hypo_1"/>
    <property type="match status" value="1"/>
</dbReference>
<protein>
    <recommendedName>
        <fullName evidence="7">TIGR03016 family PEP-CTERM system-associated outer membrane protein</fullName>
    </recommendedName>
</protein>
<dbReference type="InterPro" id="IPR023614">
    <property type="entry name" value="Porin_dom_sf"/>
</dbReference>
<feature type="chain" id="PRO_5042619305" description="TIGR03016 family PEP-CTERM system-associated outer membrane protein" evidence="4">
    <location>
        <begin position="21"/>
        <end position="477"/>
    </location>
</feature>
<keyword evidence="4" id="KW-0732">Signal</keyword>
<comment type="subcellular location">
    <subcellularLocation>
        <location evidence="1">Cell outer membrane</location>
    </subcellularLocation>
</comment>
<comment type="caution">
    <text evidence="5">The sequence shown here is derived from an EMBL/GenBank/DDBJ whole genome shotgun (WGS) entry which is preliminary data.</text>
</comment>
<evidence type="ECO:0000256" key="2">
    <source>
        <dbReference type="ARBA" id="ARBA00023136"/>
    </source>
</evidence>
<keyword evidence="2" id="KW-0472">Membrane</keyword>
<keyword evidence="6" id="KW-1185">Reference proteome</keyword>
<dbReference type="Gene3D" id="2.40.170.20">
    <property type="entry name" value="TonB-dependent receptor, beta-barrel domain"/>
    <property type="match status" value="1"/>
</dbReference>